<dbReference type="PANTHER" id="PTHR45615:SF80">
    <property type="entry name" value="GRIP DOMAIN-CONTAINING PROTEIN"/>
    <property type="match status" value="1"/>
</dbReference>
<name>A0AAN9V2W1_9PEZI</name>
<feature type="region of interest" description="Disordered" evidence="2">
    <location>
        <begin position="944"/>
        <end position="983"/>
    </location>
</feature>
<feature type="region of interest" description="Disordered" evidence="2">
    <location>
        <begin position="373"/>
        <end position="436"/>
    </location>
</feature>
<protein>
    <submittedName>
        <fullName evidence="3">Uncharacterized protein</fullName>
    </submittedName>
</protein>
<evidence type="ECO:0000256" key="2">
    <source>
        <dbReference type="SAM" id="MobiDB-lite"/>
    </source>
</evidence>
<evidence type="ECO:0000313" key="4">
    <source>
        <dbReference type="Proteomes" id="UP001320420"/>
    </source>
</evidence>
<feature type="coiled-coil region" evidence="1">
    <location>
        <begin position="165"/>
        <end position="215"/>
    </location>
</feature>
<evidence type="ECO:0000313" key="3">
    <source>
        <dbReference type="EMBL" id="KAK7757417.1"/>
    </source>
</evidence>
<feature type="compositionally biased region" description="Low complexity" evidence="2">
    <location>
        <begin position="845"/>
        <end position="863"/>
    </location>
</feature>
<feature type="compositionally biased region" description="Basic and acidic residues" evidence="2">
    <location>
        <begin position="503"/>
        <end position="523"/>
    </location>
</feature>
<dbReference type="Proteomes" id="UP001320420">
    <property type="component" value="Unassembled WGS sequence"/>
</dbReference>
<feature type="coiled-coil region" evidence="1">
    <location>
        <begin position="667"/>
        <end position="783"/>
    </location>
</feature>
<accession>A0AAN9V2W1</accession>
<feature type="compositionally biased region" description="Acidic residues" evidence="2">
    <location>
        <begin position="874"/>
        <end position="890"/>
    </location>
</feature>
<keyword evidence="1" id="KW-0175">Coiled coil</keyword>
<dbReference type="PANTHER" id="PTHR45615">
    <property type="entry name" value="MYOSIN HEAVY CHAIN, NON-MUSCLE"/>
    <property type="match status" value="1"/>
</dbReference>
<sequence length="995" mass="107330">MGASDDRPIAQRRTPRRSLGRAVASRRKEGDVTNGTKTTTADNKARTSKKRVRFSDAGPQTEQQQQQQKHNASSTGLTPMVRRSSLGVAPSPKRRRTSTTPLRRVQNAADLDNSDDMDGKSTPTSSIIHFASLRQVLDDRMKRRIRRNGLSEEMNSIDAEKRQRDADKKAELQRLRDQLARKDEEIERLRDSTILSQDTDRIMQLELELESLRGALSERAKSEGGDEDMESDDNEEWTLAAQDPFSDDYSHNVDDEGFEGSSVGGFGDSSMEDLACSTPSRAASVAAMGAFPTPPSTSPAIPTTPFSYQNKGLVTPSSNIGVQVSNPSTHMGVQVSNPSSHMGVQVSNPSTHMGVQVSNPSSHMGVQVTNPSSHMGIQVSNPSSHMGVQVSNPSSHMGMQTTGTPSTHAGVQATTSSSHIGVQASSATSHASVQATTQSSDISVQAALPDPERQALETELDALRQELTKLTETLESHEALKTRLSSKIHAAIASSSPPTGENKTQEHAENRNEQEQEKQKEASIESHLDTLLQNLSDRTAALQDLNVSLLGLGFPGADGGEVVASLAAAFRAARLELEYLAPGELALPLASHGAEVLDVAVSRLRALGRKSRDDDAAIDEYHAQEQSLRQQLRARVDAGDKLQADLREARAALADRDARVEDLEVGLDRCKGALADYRRDVAELEALAERLEAEGREAECALQVEVDAARAEAAQVRAEAAQARAEGREAQCALQVEVDAARAEAAQVRADLEGQLAEALANAQVLEEQMPALLREHAAASAEARAAAAVVRDLRSENQNLAGRADDGRARAREVVDALRMELERVVRMSTDMLAGSATATTTIASATTTTTTPSASTSTITTPRKDAPREDVHDVEEVEEEAEEDDYDCDCDCDDENDETDAAADLDLASSLLSASRAVQPGGVNAMLALPATPTHNPAMKSYLRQQQQQPVKKRSRRRRYDSGLGFMDEDEEDEMEDDGYGEGAEEVGAMACM</sequence>
<comment type="caution">
    <text evidence="3">The sequence shown here is derived from an EMBL/GenBank/DDBJ whole genome shotgun (WGS) entry which is preliminary data.</text>
</comment>
<reference evidence="3 4" key="1">
    <citation type="submission" date="2024-02" db="EMBL/GenBank/DDBJ databases">
        <title>De novo assembly and annotation of 12 fungi associated with fruit tree decline syndrome in Ontario, Canada.</title>
        <authorList>
            <person name="Sulman M."/>
            <person name="Ellouze W."/>
            <person name="Ilyukhin E."/>
        </authorList>
    </citation>
    <scope>NUCLEOTIDE SEQUENCE [LARGE SCALE GENOMIC DNA]</scope>
    <source>
        <strain evidence="3 4">M11/M66-122</strain>
    </source>
</reference>
<feature type="region of interest" description="Disordered" evidence="2">
    <location>
        <begin position="1"/>
        <end position="124"/>
    </location>
</feature>
<gene>
    <name evidence="3" type="ORF">SLS62_000430</name>
</gene>
<feature type="compositionally biased region" description="Polar residues" evidence="2">
    <location>
        <begin position="33"/>
        <end position="42"/>
    </location>
</feature>
<proteinExistence type="predicted"/>
<organism evidence="3 4">
    <name type="scientific">Diatrype stigma</name>
    <dbReference type="NCBI Taxonomy" id="117547"/>
    <lineage>
        <taxon>Eukaryota</taxon>
        <taxon>Fungi</taxon>
        <taxon>Dikarya</taxon>
        <taxon>Ascomycota</taxon>
        <taxon>Pezizomycotina</taxon>
        <taxon>Sordariomycetes</taxon>
        <taxon>Xylariomycetidae</taxon>
        <taxon>Xylariales</taxon>
        <taxon>Diatrypaceae</taxon>
        <taxon>Diatrype</taxon>
    </lineage>
</organism>
<dbReference type="EMBL" id="JAKJXP020000002">
    <property type="protein sequence ID" value="KAK7757417.1"/>
    <property type="molecule type" value="Genomic_DNA"/>
</dbReference>
<feature type="region of interest" description="Disordered" evidence="2">
    <location>
        <begin position="845"/>
        <end position="890"/>
    </location>
</feature>
<feature type="compositionally biased region" description="Basic and acidic residues" evidence="2">
    <location>
        <begin position="864"/>
        <end position="873"/>
    </location>
</feature>
<feature type="compositionally biased region" description="Acidic residues" evidence="2">
    <location>
        <begin position="969"/>
        <end position="983"/>
    </location>
</feature>
<feature type="region of interest" description="Disordered" evidence="2">
    <location>
        <begin position="492"/>
        <end position="523"/>
    </location>
</feature>
<dbReference type="AlphaFoldDB" id="A0AAN9V2W1"/>
<evidence type="ECO:0000256" key="1">
    <source>
        <dbReference type="SAM" id="Coils"/>
    </source>
</evidence>
<keyword evidence="4" id="KW-1185">Reference proteome</keyword>